<organism evidence="11 12">
    <name type="scientific">Paramecium sonneborni</name>
    <dbReference type="NCBI Taxonomy" id="65129"/>
    <lineage>
        <taxon>Eukaryota</taxon>
        <taxon>Sar</taxon>
        <taxon>Alveolata</taxon>
        <taxon>Ciliophora</taxon>
        <taxon>Intramacronucleata</taxon>
        <taxon>Oligohymenophorea</taxon>
        <taxon>Peniculida</taxon>
        <taxon>Parameciidae</taxon>
        <taxon>Paramecium</taxon>
    </lineage>
</organism>
<dbReference type="InterPro" id="IPR009038">
    <property type="entry name" value="GOLD_dom"/>
</dbReference>
<comment type="caution">
    <text evidence="11">The sequence shown here is derived from an EMBL/GenBank/DDBJ whole genome shotgun (WGS) entry which is preliminary data.</text>
</comment>
<dbReference type="PANTHER" id="PTHR22811">
    <property type="entry name" value="TRANSMEMBRANE EMP24 DOMAIN-CONTAINING PROTEIN"/>
    <property type="match status" value="1"/>
</dbReference>
<evidence type="ECO:0000259" key="10">
    <source>
        <dbReference type="PROSITE" id="PS50866"/>
    </source>
</evidence>
<evidence type="ECO:0000256" key="7">
    <source>
        <dbReference type="RuleBase" id="RU003827"/>
    </source>
</evidence>
<protein>
    <recommendedName>
        <fullName evidence="10">GOLD domain-containing protein</fullName>
    </recommendedName>
</protein>
<keyword evidence="12" id="KW-1185">Reference proteome</keyword>
<accession>A0A8S1Q2Q3</accession>
<keyword evidence="3 7" id="KW-0812">Transmembrane</keyword>
<feature type="signal peptide" evidence="9">
    <location>
        <begin position="1"/>
        <end position="17"/>
    </location>
</feature>
<evidence type="ECO:0000313" key="11">
    <source>
        <dbReference type="EMBL" id="CAD8109842.1"/>
    </source>
</evidence>
<evidence type="ECO:0000256" key="1">
    <source>
        <dbReference type="ARBA" id="ARBA00004479"/>
    </source>
</evidence>
<evidence type="ECO:0000256" key="2">
    <source>
        <dbReference type="ARBA" id="ARBA00007104"/>
    </source>
</evidence>
<sequence length="194" mass="23089">MYLILILASIFIGQIKCLGIELRDKKPRCVYMNAKKDDNITIKYLVLEGIPKDVQIFFFDPYNIQYDFESNEQQLKAFYTGKYRICFKNNGQMKMLVEFDFDILGIDKNYASKNDILQTQRNLNEIDSDFRWIQMLQKESYHREQTINTNLINLYQQLTFSTIIKILLFLVIISFQLFIINQFVKSQDKLFAPV</sequence>
<dbReference type="GO" id="GO:0016020">
    <property type="term" value="C:membrane"/>
    <property type="evidence" value="ECO:0007669"/>
    <property type="project" value="UniProtKB-SubCell"/>
</dbReference>
<dbReference type="AlphaFoldDB" id="A0A8S1Q2Q3"/>
<comment type="similarity">
    <text evidence="2 7">Belongs to the EMP24/GP25L family.</text>
</comment>
<dbReference type="InterPro" id="IPR015720">
    <property type="entry name" value="Emp24-like"/>
</dbReference>
<evidence type="ECO:0000256" key="8">
    <source>
        <dbReference type="SAM" id="Phobius"/>
    </source>
</evidence>
<evidence type="ECO:0000256" key="9">
    <source>
        <dbReference type="SAM" id="SignalP"/>
    </source>
</evidence>
<feature type="transmembrane region" description="Helical" evidence="8">
    <location>
        <begin position="158"/>
        <end position="180"/>
    </location>
</feature>
<keyword evidence="4 9" id="KW-0732">Signal</keyword>
<dbReference type="SMART" id="SM01190">
    <property type="entry name" value="EMP24_GP25L"/>
    <property type="match status" value="1"/>
</dbReference>
<evidence type="ECO:0000256" key="3">
    <source>
        <dbReference type="ARBA" id="ARBA00022692"/>
    </source>
</evidence>
<feature type="chain" id="PRO_5035913143" description="GOLD domain-containing protein" evidence="9">
    <location>
        <begin position="18"/>
        <end position="194"/>
    </location>
</feature>
<keyword evidence="5 8" id="KW-1133">Transmembrane helix</keyword>
<evidence type="ECO:0000256" key="5">
    <source>
        <dbReference type="ARBA" id="ARBA00022989"/>
    </source>
</evidence>
<proteinExistence type="inferred from homology"/>
<feature type="domain" description="GOLD" evidence="10">
    <location>
        <begin position="27"/>
        <end position="103"/>
    </location>
</feature>
<dbReference type="EMBL" id="CAJJDN010000094">
    <property type="protein sequence ID" value="CAD8109842.1"/>
    <property type="molecule type" value="Genomic_DNA"/>
</dbReference>
<name>A0A8S1Q2Q3_9CILI</name>
<dbReference type="OrthoDB" id="288340at2759"/>
<dbReference type="Proteomes" id="UP000692954">
    <property type="component" value="Unassembled WGS sequence"/>
</dbReference>
<evidence type="ECO:0000256" key="4">
    <source>
        <dbReference type="ARBA" id="ARBA00022729"/>
    </source>
</evidence>
<evidence type="ECO:0000256" key="6">
    <source>
        <dbReference type="ARBA" id="ARBA00023136"/>
    </source>
</evidence>
<dbReference type="Pfam" id="PF01105">
    <property type="entry name" value="EMP24_GP25L"/>
    <property type="match status" value="1"/>
</dbReference>
<keyword evidence="6 8" id="KW-0472">Membrane</keyword>
<comment type="subcellular location">
    <subcellularLocation>
        <location evidence="1 7">Membrane</location>
        <topology evidence="1 7">Single-pass type I membrane protein</topology>
    </subcellularLocation>
</comment>
<gene>
    <name evidence="11" type="ORF">PSON_ATCC_30995.1.T0940157</name>
</gene>
<reference evidence="11" key="1">
    <citation type="submission" date="2021-01" db="EMBL/GenBank/DDBJ databases">
        <authorList>
            <consortium name="Genoscope - CEA"/>
            <person name="William W."/>
        </authorList>
    </citation>
    <scope>NUCLEOTIDE SEQUENCE</scope>
</reference>
<dbReference type="PROSITE" id="PS50866">
    <property type="entry name" value="GOLD"/>
    <property type="match status" value="1"/>
</dbReference>
<evidence type="ECO:0000313" key="12">
    <source>
        <dbReference type="Proteomes" id="UP000692954"/>
    </source>
</evidence>